<dbReference type="AlphaFoldDB" id="A0AAV9UDQ7"/>
<feature type="chain" id="PRO_5043395903" evidence="1">
    <location>
        <begin position="24"/>
        <end position="371"/>
    </location>
</feature>
<evidence type="ECO:0000256" key="1">
    <source>
        <dbReference type="SAM" id="SignalP"/>
    </source>
</evidence>
<accession>A0AAV9UDQ7</accession>
<dbReference type="EMBL" id="JAVHNQ010000009">
    <property type="protein sequence ID" value="KAK6338651.1"/>
    <property type="molecule type" value="Genomic_DNA"/>
</dbReference>
<sequence>MRISRVQSFVGAIAATLLLAAEANPLPQSLAEPVLSKRVLPSRYKKRYCLVYSGWDASNSENTYTTFGPANNPAIPLATSMEALGDGSCASLCTQKRDPSKPPTTQCNYVNTFQYGSGNYYKCALYSADPMQAPGVFANRNAGFNGAGNVGNNPGTDKKLSSGRIWIPPVPADDPRHKSGWLYQCLGSAVYDDETMKNDAGNGKRIFIESMDFPQSAPGVDQVNADFCITRCENYNHAKTAGGVVFPYCNVVLFYNKYDQIGPYASSNPLSGNWPSTFHCSLYTASPEVWPNPAYSPTVPDPTLTFGSDHPQSWIADSIMYKRISQDDVNNDPSLSSEPVRWRGGRRGALYSPVPGSDPYPYENSNQATII</sequence>
<comment type="caution">
    <text evidence="2">The sequence shown here is derived from an EMBL/GenBank/DDBJ whole genome shotgun (WGS) entry which is preliminary data.</text>
</comment>
<evidence type="ECO:0000313" key="2">
    <source>
        <dbReference type="EMBL" id="KAK6338651.1"/>
    </source>
</evidence>
<keyword evidence="3" id="KW-1185">Reference proteome</keyword>
<organism evidence="2 3">
    <name type="scientific">Orbilia brochopaga</name>
    <dbReference type="NCBI Taxonomy" id="3140254"/>
    <lineage>
        <taxon>Eukaryota</taxon>
        <taxon>Fungi</taxon>
        <taxon>Dikarya</taxon>
        <taxon>Ascomycota</taxon>
        <taxon>Pezizomycotina</taxon>
        <taxon>Orbiliomycetes</taxon>
        <taxon>Orbiliales</taxon>
        <taxon>Orbiliaceae</taxon>
        <taxon>Orbilia</taxon>
    </lineage>
</organism>
<dbReference type="Proteomes" id="UP001375240">
    <property type="component" value="Unassembled WGS sequence"/>
</dbReference>
<name>A0AAV9UDQ7_9PEZI</name>
<protein>
    <submittedName>
        <fullName evidence="2">Uncharacterized protein</fullName>
    </submittedName>
</protein>
<keyword evidence="1" id="KW-0732">Signal</keyword>
<evidence type="ECO:0000313" key="3">
    <source>
        <dbReference type="Proteomes" id="UP001375240"/>
    </source>
</evidence>
<feature type="signal peptide" evidence="1">
    <location>
        <begin position="1"/>
        <end position="23"/>
    </location>
</feature>
<gene>
    <name evidence="2" type="ORF">TWF696_009462</name>
</gene>
<reference evidence="2 3" key="1">
    <citation type="submission" date="2019-10" db="EMBL/GenBank/DDBJ databases">
        <authorList>
            <person name="Palmer J.M."/>
        </authorList>
    </citation>
    <scope>NUCLEOTIDE SEQUENCE [LARGE SCALE GENOMIC DNA]</scope>
    <source>
        <strain evidence="2 3">TWF696</strain>
    </source>
</reference>
<proteinExistence type="predicted"/>